<dbReference type="PANTHER" id="PTHR46115">
    <property type="entry name" value="THIOREDOXIN-LIKE PROTEIN 1"/>
    <property type="match status" value="1"/>
</dbReference>
<protein>
    <recommendedName>
        <fullName evidence="3">Thioredoxin domain-containing protein</fullName>
    </recommendedName>
</protein>
<dbReference type="PROSITE" id="PS51352">
    <property type="entry name" value="THIOREDOXIN_2"/>
    <property type="match status" value="1"/>
</dbReference>
<reference evidence="4 5" key="1">
    <citation type="submission" date="2024-09" db="EMBL/GenBank/DDBJ databases">
        <title>Itraconazole resistance in Madurella fahalii resulting from another homologue of gene encoding cytochrome P450 14-alpha sterol demethylase (CYP51).</title>
        <authorList>
            <person name="Yoshioka I."/>
            <person name="Fahal A.H."/>
            <person name="Kaneko S."/>
            <person name="Yaguchi T."/>
        </authorList>
    </citation>
    <scope>NUCLEOTIDE SEQUENCE [LARGE SCALE GENOMIC DNA]</scope>
    <source>
        <strain evidence="4 5">IFM 68171</strain>
    </source>
</reference>
<dbReference type="InterPro" id="IPR017937">
    <property type="entry name" value="Thioredoxin_CS"/>
</dbReference>
<dbReference type="Proteomes" id="UP001628179">
    <property type="component" value="Unassembled WGS sequence"/>
</dbReference>
<comment type="similarity">
    <text evidence="1">Belongs to the thioredoxin family.</text>
</comment>
<sequence>MAEPVHIASKADLNALTEANKTVVLDFWAEWCPPCKAIGPLFVKLAKEYAVPGQLAFGKVDVDEVPDITAEFGVTAMPSFLFLVDGQPAAVEVSGLAAGGGAVLADDQKVQMIRGADPRALTAVISELGKAAKAAAEGTA</sequence>
<dbReference type="RefSeq" id="XP_070922667.1">
    <property type="nucleotide sequence ID" value="XM_071066566.1"/>
</dbReference>
<feature type="domain" description="Thioredoxin" evidence="3">
    <location>
        <begin position="1"/>
        <end position="130"/>
    </location>
</feature>
<evidence type="ECO:0000256" key="2">
    <source>
        <dbReference type="ARBA" id="ARBA00023157"/>
    </source>
</evidence>
<keyword evidence="2" id="KW-1015">Disulfide bond</keyword>
<dbReference type="Pfam" id="PF00085">
    <property type="entry name" value="Thioredoxin"/>
    <property type="match status" value="1"/>
</dbReference>
<dbReference type="InterPro" id="IPR013766">
    <property type="entry name" value="Thioredoxin_domain"/>
</dbReference>
<name>A0ABQ0GTB7_9PEZI</name>
<dbReference type="Gene3D" id="3.40.30.10">
    <property type="entry name" value="Glutaredoxin"/>
    <property type="match status" value="1"/>
</dbReference>
<keyword evidence="5" id="KW-1185">Reference proteome</keyword>
<dbReference type="EMBL" id="BAAFSV010000006">
    <property type="protein sequence ID" value="GAB1320937.1"/>
    <property type="molecule type" value="Genomic_DNA"/>
</dbReference>
<proteinExistence type="inferred from homology"/>
<evidence type="ECO:0000313" key="4">
    <source>
        <dbReference type="EMBL" id="GAB1320937.1"/>
    </source>
</evidence>
<dbReference type="PROSITE" id="PS00194">
    <property type="entry name" value="THIOREDOXIN_1"/>
    <property type="match status" value="1"/>
</dbReference>
<dbReference type="InterPro" id="IPR036249">
    <property type="entry name" value="Thioredoxin-like_sf"/>
</dbReference>
<evidence type="ECO:0000256" key="1">
    <source>
        <dbReference type="ARBA" id="ARBA00008987"/>
    </source>
</evidence>
<dbReference type="SUPFAM" id="SSF52833">
    <property type="entry name" value="Thioredoxin-like"/>
    <property type="match status" value="1"/>
</dbReference>
<evidence type="ECO:0000313" key="5">
    <source>
        <dbReference type="Proteomes" id="UP001628179"/>
    </source>
</evidence>
<dbReference type="GeneID" id="98181889"/>
<dbReference type="PRINTS" id="PR00421">
    <property type="entry name" value="THIOREDOXIN"/>
</dbReference>
<dbReference type="CDD" id="cd02947">
    <property type="entry name" value="TRX_family"/>
    <property type="match status" value="1"/>
</dbReference>
<evidence type="ECO:0000259" key="3">
    <source>
        <dbReference type="PROSITE" id="PS51352"/>
    </source>
</evidence>
<organism evidence="4 5">
    <name type="scientific">Madurella fahalii</name>
    <dbReference type="NCBI Taxonomy" id="1157608"/>
    <lineage>
        <taxon>Eukaryota</taxon>
        <taxon>Fungi</taxon>
        <taxon>Dikarya</taxon>
        <taxon>Ascomycota</taxon>
        <taxon>Pezizomycotina</taxon>
        <taxon>Sordariomycetes</taxon>
        <taxon>Sordariomycetidae</taxon>
        <taxon>Sordariales</taxon>
        <taxon>Sordariales incertae sedis</taxon>
        <taxon>Madurella</taxon>
    </lineage>
</organism>
<gene>
    <name evidence="4" type="ORF">MFIFM68171_11147</name>
</gene>
<accession>A0ABQ0GTB7</accession>
<comment type="caution">
    <text evidence="4">The sequence shown here is derived from an EMBL/GenBank/DDBJ whole genome shotgun (WGS) entry which is preliminary data.</text>
</comment>